<reference evidence="5" key="1">
    <citation type="submission" date="2020-02" db="EMBL/GenBank/DDBJ databases">
        <authorList>
            <person name="Meier V. D."/>
        </authorList>
    </citation>
    <scope>NUCLEOTIDE SEQUENCE</scope>
    <source>
        <strain evidence="5">AVDCRST_MAG66</strain>
    </source>
</reference>
<accession>A0A6J4PZ27</accession>
<evidence type="ECO:0000256" key="2">
    <source>
        <dbReference type="ARBA" id="ARBA00022741"/>
    </source>
</evidence>
<sequence>AGTGPAAVVDGELRLPVADPGPALPDLVRRLDAADVAVRGVTAVEPTLDDVFLALTGRAPADAAPAAPGRTAA</sequence>
<feature type="non-terminal residue" evidence="5">
    <location>
        <position position="1"/>
    </location>
</feature>
<dbReference type="GO" id="GO:0005524">
    <property type="term" value="F:ATP binding"/>
    <property type="evidence" value="ECO:0007669"/>
    <property type="project" value="UniProtKB-KW"/>
</dbReference>
<evidence type="ECO:0000256" key="1">
    <source>
        <dbReference type="ARBA" id="ARBA00022448"/>
    </source>
</evidence>
<keyword evidence="2" id="KW-0547">Nucleotide-binding</keyword>
<dbReference type="InterPro" id="IPR025302">
    <property type="entry name" value="DrrA1/2-like_C"/>
</dbReference>
<proteinExistence type="predicted"/>
<keyword evidence="1" id="KW-0813">Transport</keyword>
<organism evidence="5">
    <name type="scientific">uncultured Pseudonocardia sp</name>
    <dbReference type="NCBI Taxonomy" id="211455"/>
    <lineage>
        <taxon>Bacteria</taxon>
        <taxon>Bacillati</taxon>
        <taxon>Actinomycetota</taxon>
        <taxon>Actinomycetes</taxon>
        <taxon>Pseudonocardiales</taxon>
        <taxon>Pseudonocardiaceae</taxon>
        <taxon>Pseudonocardia</taxon>
        <taxon>environmental samples</taxon>
    </lineage>
</organism>
<dbReference type="EMBL" id="CADCUS010000452">
    <property type="protein sequence ID" value="CAA9428364.1"/>
    <property type="molecule type" value="Genomic_DNA"/>
</dbReference>
<evidence type="ECO:0000256" key="3">
    <source>
        <dbReference type="ARBA" id="ARBA00022840"/>
    </source>
</evidence>
<evidence type="ECO:0000259" key="4">
    <source>
        <dbReference type="Pfam" id="PF13732"/>
    </source>
</evidence>
<dbReference type="AlphaFoldDB" id="A0A6J4PZ27"/>
<name>A0A6J4PZ27_9PSEU</name>
<evidence type="ECO:0000313" key="5">
    <source>
        <dbReference type="EMBL" id="CAA9428364.1"/>
    </source>
</evidence>
<protein>
    <submittedName>
        <fullName evidence="5">Efflux ABC transporter, ATP-binding protein</fullName>
    </submittedName>
</protein>
<dbReference type="Pfam" id="PF13732">
    <property type="entry name" value="DrrA1-3_C"/>
    <property type="match status" value="1"/>
</dbReference>
<gene>
    <name evidence="5" type="ORF">AVDCRST_MAG66-3096</name>
</gene>
<feature type="domain" description="Daunorubicin resistance ATP-binding protein DrrA1/2-like C-terminal" evidence="4">
    <location>
        <begin position="9"/>
        <end position="54"/>
    </location>
</feature>
<keyword evidence="3 5" id="KW-0067">ATP-binding</keyword>